<protein>
    <submittedName>
        <fullName evidence="4">N-acetyl-alpha-D-glucosaminyl L-malate synthase BshA</fullName>
    </submittedName>
</protein>
<evidence type="ECO:0000259" key="3">
    <source>
        <dbReference type="Pfam" id="PF13477"/>
    </source>
</evidence>
<dbReference type="RefSeq" id="WP_126372983.1">
    <property type="nucleotide sequence ID" value="NZ_LR134167.1"/>
</dbReference>
<evidence type="ECO:0000256" key="1">
    <source>
        <dbReference type="ARBA" id="ARBA00022679"/>
    </source>
</evidence>
<dbReference type="SUPFAM" id="SSF53756">
    <property type="entry name" value="UDP-Glycosyltransferase/glycogen phosphorylase"/>
    <property type="match status" value="1"/>
</dbReference>
<dbReference type="EMBL" id="LR134167">
    <property type="protein sequence ID" value="VEB24920.1"/>
    <property type="molecule type" value="Genomic_DNA"/>
</dbReference>
<evidence type="ECO:0000313" key="4">
    <source>
        <dbReference type="EMBL" id="VEB24920.1"/>
    </source>
</evidence>
<feature type="domain" description="Glycosyl transferase family 1" evidence="2">
    <location>
        <begin position="180"/>
        <end position="316"/>
    </location>
</feature>
<gene>
    <name evidence="4" type="ORF">NCTC3438_01783</name>
</gene>
<organism evidence="4 5">
    <name type="scientific">Avibacterium volantium</name>
    <name type="common">Pasteurella volantium</name>
    <dbReference type="NCBI Taxonomy" id="762"/>
    <lineage>
        <taxon>Bacteria</taxon>
        <taxon>Pseudomonadati</taxon>
        <taxon>Pseudomonadota</taxon>
        <taxon>Gammaproteobacteria</taxon>
        <taxon>Pasteurellales</taxon>
        <taxon>Pasteurellaceae</taxon>
        <taxon>Avibacterium</taxon>
    </lineage>
</organism>
<name>A0A447SSE0_AVIVO</name>
<reference evidence="4 5" key="1">
    <citation type="submission" date="2018-12" db="EMBL/GenBank/DDBJ databases">
        <authorList>
            <consortium name="Pathogen Informatics"/>
        </authorList>
    </citation>
    <scope>NUCLEOTIDE SEQUENCE [LARGE SCALE GENOMIC DNA]</scope>
    <source>
        <strain evidence="4 5">NCTC3438</strain>
    </source>
</reference>
<sequence>MYKYVIFGDATSPHLLKWAKVLNTKVDLYVASSTSFSNEWDTFLLPEKRLSFNQGKKHGGGNLSILFKVFNLYKWINGIKPDIINPHYLTSHGFMIFLLKKIFGLDFFMLSSAWGSDILVTPNKNLLYKLAIKYVLNYSDLCTSDSRDMSEKMRKLGAKKIYTFFFGLLDEPTYPSFCKEKWLFFSNRGLEDIYQPFQVLDFFRDISRNNPAARLIIANKGSLEPEMKAYVEEYGLVPKVSFVGFLSEEEQQHYYKKSQWYFSLPKSDSGSVSLLEAMAFGCIPILSDLPANREIVGDNGLILKKNDDYSKLEEIISRKNDIIDNNYKWILEKGLFKKSINVLLSKIENFI</sequence>
<feature type="domain" description="Glycosyltransferase subfamily 4-like N-terminal" evidence="3">
    <location>
        <begin position="7"/>
        <end position="146"/>
    </location>
</feature>
<dbReference type="Proteomes" id="UP000268198">
    <property type="component" value="Chromosome"/>
</dbReference>
<dbReference type="PANTHER" id="PTHR46401">
    <property type="entry name" value="GLYCOSYLTRANSFERASE WBBK-RELATED"/>
    <property type="match status" value="1"/>
</dbReference>
<dbReference type="InterPro" id="IPR001296">
    <property type="entry name" value="Glyco_trans_1"/>
</dbReference>
<evidence type="ECO:0000259" key="2">
    <source>
        <dbReference type="Pfam" id="PF00534"/>
    </source>
</evidence>
<dbReference type="Pfam" id="PF00534">
    <property type="entry name" value="Glycos_transf_1"/>
    <property type="match status" value="1"/>
</dbReference>
<dbReference type="OrthoDB" id="832722at2"/>
<dbReference type="Pfam" id="PF13477">
    <property type="entry name" value="Glyco_trans_4_2"/>
    <property type="match status" value="1"/>
</dbReference>
<dbReference type="Gene3D" id="3.40.50.2000">
    <property type="entry name" value="Glycogen Phosphorylase B"/>
    <property type="match status" value="2"/>
</dbReference>
<dbReference type="GO" id="GO:0016757">
    <property type="term" value="F:glycosyltransferase activity"/>
    <property type="evidence" value="ECO:0007669"/>
    <property type="project" value="InterPro"/>
</dbReference>
<dbReference type="KEGG" id="avt:NCTC3438_01783"/>
<proteinExistence type="predicted"/>
<keyword evidence="5" id="KW-1185">Reference proteome</keyword>
<accession>A0A447SSE0</accession>
<dbReference type="AlphaFoldDB" id="A0A447SSE0"/>
<evidence type="ECO:0000313" key="5">
    <source>
        <dbReference type="Proteomes" id="UP000268198"/>
    </source>
</evidence>
<dbReference type="InterPro" id="IPR028098">
    <property type="entry name" value="Glyco_trans_4-like_N"/>
</dbReference>
<dbReference type="PANTHER" id="PTHR46401:SF2">
    <property type="entry name" value="GLYCOSYLTRANSFERASE WBBK-RELATED"/>
    <property type="match status" value="1"/>
</dbReference>
<keyword evidence="1" id="KW-0808">Transferase</keyword>